<dbReference type="EMBL" id="ML178820">
    <property type="protein sequence ID" value="TFL03266.1"/>
    <property type="molecule type" value="Genomic_DNA"/>
</dbReference>
<protein>
    <submittedName>
        <fullName evidence="1">Uncharacterized protein</fullName>
    </submittedName>
</protein>
<evidence type="ECO:0000313" key="1">
    <source>
        <dbReference type="EMBL" id="TFL03266.1"/>
    </source>
</evidence>
<dbReference type="AlphaFoldDB" id="A0A5C3QMW2"/>
<accession>A0A5C3QMW2</accession>
<name>A0A5C3QMW2_9AGAR</name>
<organism evidence="1 2">
    <name type="scientific">Pterulicium gracile</name>
    <dbReference type="NCBI Taxonomy" id="1884261"/>
    <lineage>
        <taxon>Eukaryota</taxon>
        <taxon>Fungi</taxon>
        <taxon>Dikarya</taxon>
        <taxon>Basidiomycota</taxon>
        <taxon>Agaricomycotina</taxon>
        <taxon>Agaricomycetes</taxon>
        <taxon>Agaricomycetidae</taxon>
        <taxon>Agaricales</taxon>
        <taxon>Pleurotineae</taxon>
        <taxon>Pterulaceae</taxon>
        <taxon>Pterulicium</taxon>
    </lineage>
</organism>
<reference evidence="1 2" key="1">
    <citation type="journal article" date="2019" name="Nat. Ecol. Evol.">
        <title>Megaphylogeny resolves global patterns of mushroom evolution.</title>
        <authorList>
            <person name="Varga T."/>
            <person name="Krizsan K."/>
            <person name="Foldi C."/>
            <person name="Dima B."/>
            <person name="Sanchez-Garcia M."/>
            <person name="Sanchez-Ramirez S."/>
            <person name="Szollosi G.J."/>
            <person name="Szarkandi J.G."/>
            <person name="Papp V."/>
            <person name="Albert L."/>
            <person name="Andreopoulos W."/>
            <person name="Angelini C."/>
            <person name="Antonin V."/>
            <person name="Barry K.W."/>
            <person name="Bougher N.L."/>
            <person name="Buchanan P."/>
            <person name="Buyck B."/>
            <person name="Bense V."/>
            <person name="Catcheside P."/>
            <person name="Chovatia M."/>
            <person name="Cooper J."/>
            <person name="Damon W."/>
            <person name="Desjardin D."/>
            <person name="Finy P."/>
            <person name="Geml J."/>
            <person name="Haridas S."/>
            <person name="Hughes K."/>
            <person name="Justo A."/>
            <person name="Karasinski D."/>
            <person name="Kautmanova I."/>
            <person name="Kiss B."/>
            <person name="Kocsube S."/>
            <person name="Kotiranta H."/>
            <person name="LaButti K.M."/>
            <person name="Lechner B.E."/>
            <person name="Liimatainen K."/>
            <person name="Lipzen A."/>
            <person name="Lukacs Z."/>
            <person name="Mihaltcheva S."/>
            <person name="Morgado L.N."/>
            <person name="Niskanen T."/>
            <person name="Noordeloos M.E."/>
            <person name="Ohm R.A."/>
            <person name="Ortiz-Santana B."/>
            <person name="Ovrebo C."/>
            <person name="Racz N."/>
            <person name="Riley R."/>
            <person name="Savchenko A."/>
            <person name="Shiryaev A."/>
            <person name="Soop K."/>
            <person name="Spirin V."/>
            <person name="Szebenyi C."/>
            <person name="Tomsovsky M."/>
            <person name="Tulloss R.E."/>
            <person name="Uehling J."/>
            <person name="Grigoriev I.V."/>
            <person name="Vagvolgyi C."/>
            <person name="Papp T."/>
            <person name="Martin F.M."/>
            <person name="Miettinen O."/>
            <person name="Hibbett D.S."/>
            <person name="Nagy L.G."/>
        </authorList>
    </citation>
    <scope>NUCLEOTIDE SEQUENCE [LARGE SCALE GENOMIC DNA]</scope>
    <source>
        <strain evidence="1 2">CBS 309.79</strain>
    </source>
</reference>
<keyword evidence="2" id="KW-1185">Reference proteome</keyword>
<dbReference type="Proteomes" id="UP000305067">
    <property type="component" value="Unassembled WGS sequence"/>
</dbReference>
<sequence>MKRGRSTRVPSATCVLLASGFQATSFSLRTLTAVEVEGKLPRDDPERCAQMFNDHPKFFNAGVAWLLRYSTNDAVAISAMQTLLPYSCDVSDPWIRMLHTQDMKPDALQAVADSMLVFMELMMLLSDVRKLGKVNEGARATWYKIWKLPTAIHALWRFVEFCTPSLDIAIGVLDPDIPLLVLQQLHDQVRVEYNSLQDEEAAFRNASTFANLLLLLSSSDGISDPTITSFFGPRIHKLYDFLVAILDPSGKLDGCMTRIGYYIKFHFIGAMSVMMTNLHNKFNQSHRIGPLPPCLEQFPIKQNLPDTMYLSVFIAFSTMRALNHCVAFPSFKIRKRTAEFIPEVRPLHELQDTVLLADEPPSPPSLALVLAVDSNCDRTHSYRAGIRFIIIADDITNDQVLLEHQGSELYHY</sequence>
<proteinExistence type="predicted"/>
<evidence type="ECO:0000313" key="2">
    <source>
        <dbReference type="Proteomes" id="UP000305067"/>
    </source>
</evidence>
<gene>
    <name evidence="1" type="ORF">BDV98DRAFT_591163</name>
</gene>